<dbReference type="GO" id="GO:0005524">
    <property type="term" value="F:ATP binding"/>
    <property type="evidence" value="ECO:0007669"/>
    <property type="project" value="InterPro"/>
</dbReference>
<dbReference type="VEuPathDB" id="FungiDB:ASPCADRAFT_3058"/>
<evidence type="ECO:0000313" key="2">
    <source>
        <dbReference type="EMBL" id="OOF97995.1"/>
    </source>
</evidence>
<dbReference type="InterPro" id="IPR003959">
    <property type="entry name" value="ATPase_AAA_core"/>
</dbReference>
<dbReference type="Pfam" id="PF00004">
    <property type="entry name" value="AAA"/>
    <property type="match status" value="1"/>
</dbReference>
<dbReference type="EMBL" id="KV907496">
    <property type="protein sequence ID" value="OOF97995.1"/>
    <property type="molecule type" value="Genomic_DNA"/>
</dbReference>
<keyword evidence="3" id="KW-1185">Reference proteome</keyword>
<dbReference type="InterPro" id="IPR027417">
    <property type="entry name" value="P-loop_NTPase"/>
</dbReference>
<dbReference type="Proteomes" id="UP000188318">
    <property type="component" value="Unassembled WGS sequence"/>
</dbReference>
<dbReference type="AlphaFoldDB" id="A0A1R3RU25"/>
<evidence type="ECO:0000313" key="3">
    <source>
        <dbReference type="Proteomes" id="UP000188318"/>
    </source>
</evidence>
<dbReference type="Gene3D" id="3.40.50.300">
    <property type="entry name" value="P-loop containing nucleotide triphosphate hydrolases"/>
    <property type="match status" value="1"/>
</dbReference>
<dbReference type="PANTHER" id="PTHR46411:SF3">
    <property type="entry name" value="AAA+ ATPASE DOMAIN-CONTAINING PROTEIN"/>
    <property type="match status" value="1"/>
</dbReference>
<dbReference type="SUPFAM" id="SSF52540">
    <property type="entry name" value="P-loop containing nucleoside triphosphate hydrolases"/>
    <property type="match status" value="1"/>
</dbReference>
<dbReference type="SMART" id="SM00382">
    <property type="entry name" value="AAA"/>
    <property type="match status" value="1"/>
</dbReference>
<dbReference type="STRING" id="602072.A0A1R3RU25"/>
<evidence type="ECO:0000259" key="1">
    <source>
        <dbReference type="SMART" id="SM00382"/>
    </source>
</evidence>
<protein>
    <recommendedName>
        <fullName evidence="1">AAA+ ATPase domain-containing protein</fullName>
    </recommendedName>
</protein>
<dbReference type="OMA" id="LYEADIC"/>
<organism evidence="2 3">
    <name type="scientific">Aspergillus carbonarius (strain ITEM 5010)</name>
    <dbReference type="NCBI Taxonomy" id="602072"/>
    <lineage>
        <taxon>Eukaryota</taxon>
        <taxon>Fungi</taxon>
        <taxon>Dikarya</taxon>
        <taxon>Ascomycota</taxon>
        <taxon>Pezizomycotina</taxon>
        <taxon>Eurotiomycetes</taxon>
        <taxon>Eurotiomycetidae</taxon>
        <taxon>Eurotiales</taxon>
        <taxon>Aspergillaceae</taxon>
        <taxon>Aspergillus</taxon>
        <taxon>Aspergillus subgen. Circumdati</taxon>
    </lineage>
</organism>
<sequence length="360" mass="40973">MSDNESSLMYHRSAASSSSNLSVMSVDPDYTPEFNPWNKSIPDRPATDVEAGSYAQEFALIVRREPHPITHQVALHSITIQSPLIKIVLERTFKGFEGLNTQLKDLTFKAPFHLLYEADICIDRSLTPRQRLSCNYVIRGYCLSFKTCAEFYVDNISPIRWSENAFPRLVLPNEYKEIIRAFVQEQLARDDKFDDIVYGKGLGFILLLAGEPGVGKTLTAESVAEEMRQPLYLMSASELGETAPEVEESLEQVLELTSKWNAILLLDECDMFLEARSTADLRRNRLVSVFLRQLEYYRGMMFLTSNRVSDFDPAFESRIHLTIHYPALDVGSRLHVWKVFTQMSELESGLSDTALESGED</sequence>
<dbReference type="GO" id="GO:0016887">
    <property type="term" value="F:ATP hydrolysis activity"/>
    <property type="evidence" value="ECO:0007669"/>
    <property type="project" value="InterPro"/>
</dbReference>
<gene>
    <name evidence="2" type="ORF">ASPCADRAFT_3058</name>
</gene>
<feature type="domain" description="AAA+ ATPase" evidence="1">
    <location>
        <begin position="202"/>
        <end position="329"/>
    </location>
</feature>
<reference evidence="3" key="1">
    <citation type="journal article" date="2017" name="Genome Biol.">
        <title>Comparative genomics reveals high biological diversity and specific adaptations in the industrially and medically important fungal genus Aspergillus.</title>
        <authorList>
            <person name="de Vries R.P."/>
            <person name="Riley R."/>
            <person name="Wiebenga A."/>
            <person name="Aguilar-Osorio G."/>
            <person name="Amillis S."/>
            <person name="Uchima C.A."/>
            <person name="Anderluh G."/>
            <person name="Asadollahi M."/>
            <person name="Askin M."/>
            <person name="Barry K."/>
            <person name="Battaglia E."/>
            <person name="Bayram O."/>
            <person name="Benocci T."/>
            <person name="Braus-Stromeyer S.A."/>
            <person name="Caldana C."/>
            <person name="Canovas D."/>
            <person name="Cerqueira G.C."/>
            <person name="Chen F."/>
            <person name="Chen W."/>
            <person name="Choi C."/>
            <person name="Clum A."/>
            <person name="Dos Santos R.A."/>
            <person name="Damasio A.R."/>
            <person name="Diallinas G."/>
            <person name="Emri T."/>
            <person name="Fekete E."/>
            <person name="Flipphi M."/>
            <person name="Freyberg S."/>
            <person name="Gallo A."/>
            <person name="Gournas C."/>
            <person name="Habgood R."/>
            <person name="Hainaut M."/>
            <person name="Harispe M.L."/>
            <person name="Henrissat B."/>
            <person name="Hilden K.S."/>
            <person name="Hope R."/>
            <person name="Hossain A."/>
            <person name="Karabika E."/>
            <person name="Karaffa L."/>
            <person name="Karanyi Z."/>
            <person name="Krasevec N."/>
            <person name="Kuo A."/>
            <person name="Kusch H."/>
            <person name="LaButti K."/>
            <person name="Lagendijk E.L."/>
            <person name="Lapidus A."/>
            <person name="Levasseur A."/>
            <person name="Lindquist E."/>
            <person name="Lipzen A."/>
            <person name="Logrieco A.F."/>
            <person name="MacCabe A."/>
            <person name="Maekelae M.R."/>
            <person name="Malavazi I."/>
            <person name="Melin P."/>
            <person name="Meyer V."/>
            <person name="Mielnichuk N."/>
            <person name="Miskei M."/>
            <person name="Molnar A.P."/>
            <person name="Mule G."/>
            <person name="Ngan C.Y."/>
            <person name="Orejas M."/>
            <person name="Orosz E."/>
            <person name="Ouedraogo J.P."/>
            <person name="Overkamp K.M."/>
            <person name="Park H.-S."/>
            <person name="Perrone G."/>
            <person name="Piumi F."/>
            <person name="Punt P.J."/>
            <person name="Ram A.F."/>
            <person name="Ramon A."/>
            <person name="Rauscher S."/>
            <person name="Record E."/>
            <person name="Riano-Pachon D.M."/>
            <person name="Robert V."/>
            <person name="Roehrig J."/>
            <person name="Ruller R."/>
            <person name="Salamov A."/>
            <person name="Salih N.S."/>
            <person name="Samson R.A."/>
            <person name="Sandor E."/>
            <person name="Sanguinetti M."/>
            <person name="Schuetze T."/>
            <person name="Sepcic K."/>
            <person name="Shelest E."/>
            <person name="Sherlock G."/>
            <person name="Sophianopoulou V."/>
            <person name="Squina F.M."/>
            <person name="Sun H."/>
            <person name="Susca A."/>
            <person name="Todd R.B."/>
            <person name="Tsang A."/>
            <person name="Unkles S.E."/>
            <person name="van de Wiele N."/>
            <person name="van Rossen-Uffink D."/>
            <person name="Oliveira J.V."/>
            <person name="Vesth T.C."/>
            <person name="Visser J."/>
            <person name="Yu J.-H."/>
            <person name="Zhou M."/>
            <person name="Andersen M.R."/>
            <person name="Archer D.B."/>
            <person name="Baker S.E."/>
            <person name="Benoit I."/>
            <person name="Brakhage A.A."/>
            <person name="Braus G.H."/>
            <person name="Fischer R."/>
            <person name="Frisvad J.C."/>
            <person name="Goldman G.H."/>
            <person name="Houbraken J."/>
            <person name="Oakley B."/>
            <person name="Pocsi I."/>
            <person name="Scazzocchio C."/>
            <person name="Seiboth B."/>
            <person name="vanKuyk P.A."/>
            <person name="Wortman J."/>
            <person name="Dyer P.S."/>
            <person name="Grigoriev I.V."/>
        </authorList>
    </citation>
    <scope>NUCLEOTIDE SEQUENCE [LARGE SCALE GENOMIC DNA]</scope>
    <source>
        <strain evidence="3">ITEM 5010</strain>
    </source>
</reference>
<dbReference type="PANTHER" id="PTHR46411">
    <property type="entry name" value="FAMILY ATPASE, PUTATIVE-RELATED"/>
    <property type="match status" value="1"/>
</dbReference>
<dbReference type="CDD" id="cd19481">
    <property type="entry name" value="RecA-like_protease"/>
    <property type="match status" value="1"/>
</dbReference>
<name>A0A1R3RU25_ASPC5</name>
<dbReference type="OrthoDB" id="10042665at2759"/>
<proteinExistence type="predicted"/>
<accession>A0A1R3RU25</accession>
<dbReference type="InterPro" id="IPR003593">
    <property type="entry name" value="AAA+_ATPase"/>
</dbReference>